<evidence type="ECO:0000313" key="2">
    <source>
        <dbReference type="EMBL" id="CAB0031086.1"/>
    </source>
</evidence>
<organism evidence="2 3">
    <name type="scientific">Trichogramma brassicae</name>
    <dbReference type="NCBI Taxonomy" id="86971"/>
    <lineage>
        <taxon>Eukaryota</taxon>
        <taxon>Metazoa</taxon>
        <taxon>Ecdysozoa</taxon>
        <taxon>Arthropoda</taxon>
        <taxon>Hexapoda</taxon>
        <taxon>Insecta</taxon>
        <taxon>Pterygota</taxon>
        <taxon>Neoptera</taxon>
        <taxon>Endopterygota</taxon>
        <taxon>Hymenoptera</taxon>
        <taxon>Apocrita</taxon>
        <taxon>Proctotrupomorpha</taxon>
        <taxon>Chalcidoidea</taxon>
        <taxon>Trichogrammatidae</taxon>
        <taxon>Trichogramma</taxon>
    </lineage>
</organism>
<feature type="compositionally biased region" description="Basic and acidic residues" evidence="1">
    <location>
        <begin position="1"/>
        <end position="16"/>
    </location>
</feature>
<reference evidence="2 3" key="1">
    <citation type="submission" date="2020-02" db="EMBL/GenBank/DDBJ databases">
        <authorList>
            <person name="Ferguson B K."/>
        </authorList>
    </citation>
    <scope>NUCLEOTIDE SEQUENCE [LARGE SCALE GENOMIC DNA]</scope>
</reference>
<keyword evidence="3" id="KW-1185">Reference proteome</keyword>
<feature type="non-terminal residue" evidence="2">
    <location>
        <position position="50"/>
    </location>
</feature>
<dbReference type="EMBL" id="CADCXV010000620">
    <property type="protein sequence ID" value="CAB0031086.1"/>
    <property type="molecule type" value="Genomic_DNA"/>
</dbReference>
<dbReference type="Proteomes" id="UP000479190">
    <property type="component" value="Unassembled WGS sequence"/>
</dbReference>
<gene>
    <name evidence="2" type="ORF">TBRA_LOCUS3066</name>
</gene>
<feature type="region of interest" description="Disordered" evidence="1">
    <location>
        <begin position="1"/>
        <end position="24"/>
    </location>
</feature>
<sequence>MFDQTRVREAPDDGAKSRAQVPTPEKRAMFGVDFEARLMEYDLGPRPYAV</sequence>
<dbReference type="AlphaFoldDB" id="A0A6H5I1I4"/>
<evidence type="ECO:0000313" key="3">
    <source>
        <dbReference type="Proteomes" id="UP000479190"/>
    </source>
</evidence>
<evidence type="ECO:0000256" key="1">
    <source>
        <dbReference type="SAM" id="MobiDB-lite"/>
    </source>
</evidence>
<name>A0A6H5I1I4_9HYME</name>
<accession>A0A6H5I1I4</accession>
<protein>
    <submittedName>
        <fullName evidence="2">Uncharacterized protein</fullName>
    </submittedName>
</protein>
<proteinExistence type="predicted"/>